<dbReference type="InterPro" id="IPR027417">
    <property type="entry name" value="P-loop_NTPase"/>
</dbReference>
<keyword evidence="2" id="KW-1185">Reference proteome</keyword>
<sequence length="250" mass="27930">MGFPLELKTGTKPSQEIRVDDVRQLQSFLHTASSRGHERIVLVYPFDALNLNAANALLKILEEPGEGLRFVLIGHKPEHLLPTIRSRCQSLAATEPDYKEAVTWLKGLSVAEPEVAFSLAMNDPFDALDLSNNQIDQLGLRKKWVDWLVSPEQQNQLPAGLEKMGFPVAVELAQRVCADLSAVCQGGTVEVFPWLAPRVLWAKRISLQSLSRVFALLTRQSAIAEHPLNPRLALEFVAQEWHNQLVKTQS</sequence>
<dbReference type="PANTHER" id="PTHR11669:SF8">
    <property type="entry name" value="DNA POLYMERASE III SUBUNIT DELTA"/>
    <property type="match status" value="1"/>
</dbReference>
<dbReference type="EMBL" id="BSOJ01000009">
    <property type="protein sequence ID" value="GLR25927.1"/>
    <property type="molecule type" value="Genomic_DNA"/>
</dbReference>
<dbReference type="Gene3D" id="3.40.50.300">
    <property type="entry name" value="P-loop containing nucleotide triphosphate hydrolases"/>
    <property type="match status" value="1"/>
</dbReference>
<proteinExistence type="predicted"/>
<dbReference type="SUPFAM" id="SSF52540">
    <property type="entry name" value="P-loop containing nucleoside triphosphate hydrolases"/>
    <property type="match status" value="1"/>
</dbReference>
<evidence type="ECO:0000313" key="1">
    <source>
        <dbReference type="EMBL" id="GLR25927.1"/>
    </source>
</evidence>
<comment type="caution">
    <text evidence="1">The sequence shown here is derived from an EMBL/GenBank/DDBJ whole genome shotgun (WGS) entry which is preliminary data.</text>
</comment>
<accession>A0ABQ5YR66</accession>
<evidence type="ECO:0008006" key="3">
    <source>
        <dbReference type="Google" id="ProtNLM"/>
    </source>
</evidence>
<reference evidence="2" key="1">
    <citation type="journal article" date="2019" name="Int. J. Syst. Evol. Microbiol.">
        <title>The Global Catalogue of Microorganisms (GCM) 10K type strain sequencing project: providing services to taxonomists for standard genome sequencing and annotation.</title>
        <authorList>
            <consortium name="The Broad Institute Genomics Platform"/>
            <consortium name="The Broad Institute Genome Sequencing Center for Infectious Disease"/>
            <person name="Wu L."/>
            <person name="Ma J."/>
        </authorList>
    </citation>
    <scope>NUCLEOTIDE SEQUENCE [LARGE SCALE GENOMIC DNA]</scope>
    <source>
        <strain evidence="2">NBRC 105857</strain>
    </source>
</reference>
<dbReference type="InterPro" id="IPR050238">
    <property type="entry name" value="DNA_Rep/Repair_Clamp_Loader"/>
</dbReference>
<evidence type="ECO:0000313" key="2">
    <source>
        <dbReference type="Proteomes" id="UP001156664"/>
    </source>
</evidence>
<organism evidence="1 2">
    <name type="scientific">Limnobacter litoralis</name>
    <dbReference type="NCBI Taxonomy" id="481366"/>
    <lineage>
        <taxon>Bacteria</taxon>
        <taxon>Pseudomonadati</taxon>
        <taxon>Pseudomonadota</taxon>
        <taxon>Betaproteobacteria</taxon>
        <taxon>Burkholderiales</taxon>
        <taxon>Burkholderiaceae</taxon>
        <taxon>Limnobacter</taxon>
    </lineage>
</organism>
<dbReference type="Pfam" id="PF13177">
    <property type="entry name" value="DNA_pol3_delta2"/>
    <property type="match status" value="1"/>
</dbReference>
<name>A0ABQ5YR66_9BURK</name>
<protein>
    <recommendedName>
        <fullName evidence="3">DNA polymerase III subunit delta</fullName>
    </recommendedName>
</protein>
<dbReference type="Proteomes" id="UP001156664">
    <property type="component" value="Unassembled WGS sequence"/>
</dbReference>
<dbReference type="PANTHER" id="PTHR11669">
    <property type="entry name" value="REPLICATION FACTOR C / DNA POLYMERASE III GAMMA-TAU SUBUNIT"/>
    <property type="match status" value="1"/>
</dbReference>
<gene>
    <name evidence="1" type="ORF">GCM10007875_10150</name>
</gene>